<dbReference type="InterPro" id="IPR000156">
    <property type="entry name" value="Ran_bind_dom"/>
</dbReference>
<proteinExistence type="predicted"/>
<dbReference type="OrthoDB" id="185618at2759"/>
<accession>A0A397IEC8</accession>
<dbReference type="STRING" id="1348612.A0A397IEC8"/>
<feature type="domain" description="RanBD1" evidence="4">
    <location>
        <begin position="122"/>
        <end position="245"/>
    </location>
</feature>
<dbReference type="PROSITE" id="PS50196">
    <property type="entry name" value="RANBD1"/>
    <property type="match status" value="1"/>
</dbReference>
<name>A0A397IEC8_9GLOM</name>
<dbReference type="Pfam" id="PF00638">
    <property type="entry name" value="Ran_BP1"/>
    <property type="match status" value="1"/>
</dbReference>
<organism evidence="5 6">
    <name type="scientific">Diversispora epigaea</name>
    <dbReference type="NCBI Taxonomy" id="1348612"/>
    <lineage>
        <taxon>Eukaryota</taxon>
        <taxon>Fungi</taxon>
        <taxon>Fungi incertae sedis</taxon>
        <taxon>Mucoromycota</taxon>
        <taxon>Glomeromycotina</taxon>
        <taxon>Glomeromycetes</taxon>
        <taxon>Diversisporales</taxon>
        <taxon>Diversisporaceae</taxon>
        <taxon>Diversispora</taxon>
    </lineage>
</organism>
<feature type="region of interest" description="Disordered" evidence="3">
    <location>
        <begin position="245"/>
        <end position="266"/>
    </location>
</feature>
<feature type="region of interest" description="Disordered" evidence="3">
    <location>
        <begin position="90"/>
        <end position="114"/>
    </location>
</feature>
<protein>
    <recommendedName>
        <fullName evidence="4">RanBD1 domain-containing protein</fullName>
    </recommendedName>
</protein>
<dbReference type="InterPro" id="IPR045255">
    <property type="entry name" value="RanBP1-like"/>
</dbReference>
<comment type="subcellular location">
    <subcellularLocation>
        <location evidence="1">Nucleus</location>
    </subcellularLocation>
</comment>
<evidence type="ECO:0000256" key="2">
    <source>
        <dbReference type="ARBA" id="ARBA00023242"/>
    </source>
</evidence>
<keyword evidence="2" id="KW-0539">Nucleus</keyword>
<evidence type="ECO:0000313" key="5">
    <source>
        <dbReference type="EMBL" id="RHZ72126.1"/>
    </source>
</evidence>
<feature type="compositionally biased region" description="Basic and acidic residues" evidence="3">
    <location>
        <begin position="105"/>
        <end position="114"/>
    </location>
</feature>
<reference evidence="5 6" key="1">
    <citation type="submission" date="2018-08" db="EMBL/GenBank/DDBJ databases">
        <title>Genome and evolution of the arbuscular mycorrhizal fungus Diversispora epigaea (formerly Glomus versiforme) and its bacterial endosymbionts.</title>
        <authorList>
            <person name="Sun X."/>
            <person name="Fei Z."/>
            <person name="Harrison M."/>
        </authorList>
    </citation>
    <scope>NUCLEOTIDE SEQUENCE [LARGE SCALE GENOMIC DNA]</scope>
    <source>
        <strain evidence="5 6">IT104</strain>
    </source>
</reference>
<evidence type="ECO:0000259" key="4">
    <source>
        <dbReference type="PROSITE" id="PS50196"/>
    </source>
</evidence>
<sequence>MKRERSLSPSDLWTPPSKKILIERTTESIVQRQETLNVSNNKFKKTSGFTTSLKNKRVFGSGTKYTNNASTGSFANKLSSQKPNFSIFEEQTSQNDKDEEENKNDDDKESGAKEEVPFGADIKTLLQKQEVLTGEEDEIAQHIVRAKLYWMDGQWKERGVGTLRLNYSKNNEKVPRLVMRADNVLRVILNIALFTGMHVEKQEKFVKLTTFEGNKLVHLAIKLSNPNAADELCKAIMDAITSQKELDGSNDDEDDNNNNNNNDGNDDMTKKIIMWMEFLYNKNTMVMLTRQCIYMSDNYNNDSK</sequence>
<keyword evidence="6" id="KW-1185">Reference proteome</keyword>
<dbReference type="SMART" id="SM00160">
    <property type="entry name" value="RanBD"/>
    <property type="match status" value="1"/>
</dbReference>
<dbReference type="InterPro" id="IPR011993">
    <property type="entry name" value="PH-like_dom_sf"/>
</dbReference>
<dbReference type="AlphaFoldDB" id="A0A397IEC8"/>
<dbReference type="SUPFAM" id="SSF50729">
    <property type="entry name" value="PH domain-like"/>
    <property type="match status" value="1"/>
</dbReference>
<dbReference type="GO" id="GO:0005634">
    <property type="term" value="C:nucleus"/>
    <property type="evidence" value="ECO:0007669"/>
    <property type="project" value="UniProtKB-SubCell"/>
</dbReference>
<dbReference type="EMBL" id="PQFF01000227">
    <property type="protein sequence ID" value="RHZ72126.1"/>
    <property type="molecule type" value="Genomic_DNA"/>
</dbReference>
<dbReference type="Proteomes" id="UP000266861">
    <property type="component" value="Unassembled WGS sequence"/>
</dbReference>
<evidence type="ECO:0000256" key="1">
    <source>
        <dbReference type="ARBA" id="ARBA00004123"/>
    </source>
</evidence>
<comment type="caution">
    <text evidence="5">The sequence shown here is derived from an EMBL/GenBank/DDBJ whole genome shotgun (WGS) entry which is preliminary data.</text>
</comment>
<evidence type="ECO:0000313" key="6">
    <source>
        <dbReference type="Proteomes" id="UP000266861"/>
    </source>
</evidence>
<dbReference type="Gene3D" id="2.30.29.30">
    <property type="entry name" value="Pleckstrin-homology domain (PH domain)/Phosphotyrosine-binding domain (PTB)"/>
    <property type="match status" value="1"/>
</dbReference>
<evidence type="ECO:0000256" key="3">
    <source>
        <dbReference type="SAM" id="MobiDB-lite"/>
    </source>
</evidence>
<dbReference type="PANTHER" id="PTHR23138:SF142">
    <property type="entry name" value="RAN-BINDING PROTEIN 3B-RELATED"/>
    <property type="match status" value="1"/>
</dbReference>
<dbReference type="PANTHER" id="PTHR23138">
    <property type="entry name" value="RAN BINDING PROTEIN"/>
    <property type="match status" value="1"/>
</dbReference>
<gene>
    <name evidence="5" type="ORF">Glove_246g5</name>
</gene>